<reference evidence="2" key="1">
    <citation type="journal article" date="2019" name="Int. J. Syst. Evol. Microbiol.">
        <title>The Global Catalogue of Microorganisms (GCM) 10K type strain sequencing project: providing services to taxonomists for standard genome sequencing and annotation.</title>
        <authorList>
            <consortium name="The Broad Institute Genomics Platform"/>
            <consortium name="The Broad Institute Genome Sequencing Center for Infectious Disease"/>
            <person name="Wu L."/>
            <person name="Ma J."/>
        </authorList>
    </citation>
    <scope>NUCLEOTIDE SEQUENCE [LARGE SCALE GENOMIC DNA]</scope>
    <source>
        <strain evidence="2">CCM 8391</strain>
    </source>
</reference>
<dbReference type="Proteomes" id="UP001596302">
    <property type="component" value="Unassembled WGS sequence"/>
</dbReference>
<organism evidence="1 2">
    <name type="scientific">Pseudonocardia hispaniensis</name>
    <dbReference type="NCBI Taxonomy" id="904933"/>
    <lineage>
        <taxon>Bacteria</taxon>
        <taxon>Bacillati</taxon>
        <taxon>Actinomycetota</taxon>
        <taxon>Actinomycetes</taxon>
        <taxon>Pseudonocardiales</taxon>
        <taxon>Pseudonocardiaceae</taxon>
        <taxon>Pseudonocardia</taxon>
    </lineage>
</organism>
<evidence type="ECO:0000313" key="1">
    <source>
        <dbReference type="EMBL" id="MFC5996915.1"/>
    </source>
</evidence>
<name>A0ABW1J8X4_9PSEU</name>
<accession>A0ABW1J8X4</accession>
<dbReference type="RefSeq" id="WP_379587782.1">
    <property type="nucleotide sequence ID" value="NZ_JBHSQW010000044.1"/>
</dbReference>
<dbReference type="Gene3D" id="1.10.260.40">
    <property type="entry name" value="lambda repressor-like DNA-binding domains"/>
    <property type="match status" value="1"/>
</dbReference>
<dbReference type="SUPFAM" id="SSF47413">
    <property type="entry name" value="lambda repressor-like DNA-binding domains"/>
    <property type="match status" value="1"/>
</dbReference>
<dbReference type="EMBL" id="JBHSQW010000044">
    <property type="protein sequence ID" value="MFC5996915.1"/>
    <property type="molecule type" value="Genomic_DNA"/>
</dbReference>
<sequence length="124" mass="13125">MSPTDLAAAVKARRHELGLGKEQLRKRGGPSHQTVRNIERGVETRLNELTYSKLDRALGWTPGSAARLLDDGAPPTLATTPAPAPEAVSLSAEDARALAIGRAVLALVHALDHRHATPGRGTDD</sequence>
<comment type="caution">
    <text evidence="1">The sequence shown here is derived from an EMBL/GenBank/DDBJ whole genome shotgun (WGS) entry which is preliminary data.</text>
</comment>
<gene>
    <name evidence="1" type="ORF">ACFQE5_22145</name>
</gene>
<evidence type="ECO:0000313" key="2">
    <source>
        <dbReference type="Proteomes" id="UP001596302"/>
    </source>
</evidence>
<dbReference type="InterPro" id="IPR010982">
    <property type="entry name" value="Lambda_DNA-bd_dom_sf"/>
</dbReference>
<protein>
    <submittedName>
        <fullName evidence="1">Helix-turn-helix domain-containing protein</fullName>
    </submittedName>
</protein>
<keyword evidence="2" id="KW-1185">Reference proteome</keyword>
<proteinExistence type="predicted"/>